<dbReference type="Proteomes" id="UP001218218">
    <property type="component" value="Unassembled WGS sequence"/>
</dbReference>
<organism evidence="3 4">
    <name type="scientific">Mycena albidolilacea</name>
    <dbReference type="NCBI Taxonomy" id="1033008"/>
    <lineage>
        <taxon>Eukaryota</taxon>
        <taxon>Fungi</taxon>
        <taxon>Dikarya</taxon>
        <taxon>Basidiomycota</taxon>
        <taxon>Agaricomycotina</taxon>
        <taxon>Agaricomycetes</taxon>
        <taxon>Agaricomycetidae</taxon>
        <taxon>Agaricales</taxon>
        <taxon>Marasmiineae</taxon>
        <taxon>Mycenaceae</taxon>
        <taxon>Mycena</taxon>
    </lineage>
</organism>
<feature type="compositionally biased region" description="Basic and acidic residues" evidence="1">
    <location>
        <begin position="56"/>
        <end position="65"/>
    </location>
</feature>
<comment type="caution">
    <text evidence="3">The sequence shown here is derived from an EMBL/GenBank/DDBJ whole genome shotgun (WGS) entry which is preliminary data.</text>
</comment>
<evidence type="ECO:0000256" key="1">
    <source>
        <dbReference type="SAM" id="MobiDB-lite"/>
    </source>
</evidence>
<dbReference type="EMBL" id="JARIHO010000002">
    <property type="protein sequence ID" value="KAJ7366445.1"/>
    <property type="molecule type" value="Genomic_DNA"/>
</dbReference>
<evidence type="ECO:0000256" key="2">
    <source>
        <dbReference type="SAM" id="SignalP"/>
    </source>
</evidence>
<gene>
    <name evidence="3" type="ORF">DFH08DRAFT_834356</name>
</gene>
<evidence type="ECO:0000313" key="4">
    <source>
        <dbReference type="Proteomes" id="UP001218218"/>
    </source>
</evidence>
<keyword evidence="4" id="KW-1185">Reference proteome</keyword>
<sequence length="99" mass="11249">MFRKRALYFGILRISLTITLITCDSYPRRSNANSLVDELSLGCLLIPRRAEDELRRSRGGHETVKRGINPQRRQVEIRGVSQAAPRKQRKCARPAAGCK</sequence>
<dbReference type="AlphaFoldDB" id="A0AAD7ARY8"/>
<name>A0AAD7ARY8_9AGAR</name>
<keyword evidence="2" id="KW-0732">Signal</keyword>
<proteinExistence type="predicted"/>
<feature type="signal peptide" evidence="2">
    <location>
        <begin position="1"/>
        <end position="32"/>
    </location>
</feature>
<feature type="region of interest" description="Disordered" evidence="1">
    <location>
        <begin position="56"/>
        <end position="99"/>
    </location>
</feature>
<reference evidence="3" key="1">
    <citation type="submission" date="2023-03" db="EMBL/GenBank/DDBJ databases">
        <title>Massive genome expansion in bonnet fungi (Mycena s.s.) driven by repeated elements and novel gene families across ecological guilds.</title>
        <authorList>
            <consortium name="Lawrence Berkeley National Laboratory"/>
            <person name="Harder C.B."/>
            <person name="Miyauchi S."/>
            <person name="Viragh M."/>
            <person name="Kuo A."/>
            <person name="Thoen E."/>
            <person name="Andreopoulos B."/>
            <person name="Lu D."/>
            <person name="Skrede I."/>
            <person name="Drula E."/>
            <person name="Henrissat B."/>
            <person name="Morin E."/>
            <person name="Kohler A."/>
            <person name="Barry K."/>
            <person name="LaButti K."/>
            <person name="Morin E."/>
            <person name="Salamov A."/>
            <person name="Lipzen A."/>
            <person name="Mereny Z."/>
            <person name="Hegedus B."/>
            <person name="Baldrian P."/>
            <person name="Stursova M."/>
            <person name="Weitz H."/>
            <person name="Taylor A."/>
            <person name="Grigoriev I.V."/>
            <person name="Nagy L.G."/>
            <person name="Martin F."/>
            <person name="Kauserud H."/>
        </authorList>
    </citation>
    <scope>NUCLEOTIDE SEQUENCE</scope>
    <source>
        <strain evidence="3">CBHHK002</strain>
    </source>
</reference>
<accession>A0AAD7ARY8</accession>
<evidence type="ECO:0000313" key="3">
    <source>
        <dbReference type="EMBL" id="KAJ7366445.1"/>
    </source>
</evidence>
<feature type="chain" id="PRO_5042178265" description="Secreted protein" evidence="2">
    <location>
        <begin position="33"/>
        <end position="99"/>
    </location>
</feature>
<protein>
    <recommendedName>
        <fullName evidence="5">Secreted protein</fullName>
    </recommendedName>
</protein>
<evidence type="ECO:0008006" key="5">
    <source>
        <dbReference type="Google" id="ProtNLM"/>
    </source>
</evidence>